<gene>
    <name evidence="11" type="ORF">RH861_11565</name>
</gene>
<reference evidence="12" key="1">
    <citation type="submission" date="2023-07" db="EMBL/GenBank/DDBJ databases">
        <title>Description of three actinobacteria isolated from air of manufacturing shop in a pharmaceutical factory.</title>
        <authorList>
            <person name="Zhang D.-F."/>
        </authorList>
    </citation>
    <scope>NUCLEOTIDE SEQUENCE [LARGE SCALE GENOMIC DNA]</scope>
    <source>
        <strain evidence="12">CCTCC AB 2011122</strain>
    </source>
</reference>
<comment type="similarity">
    <text evidence="1">Belongs to the uracil-DNA glycosylase (UDG) superfamily. Type 4 (UDGa) family.</text>
</comment>
<accession>A0ABU1FMT0</accession>
<evidence type="ECO:0000256" key="1">
    <source>
        <dbReference type="ARBA" id="ARBA00006521"/>
    </source>
</evidence>
<dbReference type="NCBIfam" id="TIGR03914">
    <property type="entry name" value="UDG_fam_dom"/>
    <property type="match status" value="1"/>
</dbReference>
<dbReference type="Pfam" id="PF03167">
    <property type="entry name" value="UDG"/>
    <property type="match status" value="1"/>
</dbReference>
<evidence type="ECO:0000256" key="7">
    <source>
        <dbReference type="ARBA" id="ARBA00023004"/>
    </source>
</evidence>
<keyword evidence="4" id="KW-0479">Metal-binding</keyword>
<keyword evidence="3" id="KW-0004">4Fe-4S</keyword>
<evidence type="ECO:0000256" key="6">
    <source>
        <dbReference type="ARBA" id="ARBA00022801"/>
    </source>
</evidence>
<evidence type="ECO:0000313" key="12">
    <source>
        <dbReference type="Proteomes" id="UP001260072"/>
    </source>
</evidence>
<evidence type="ECO:0000313" key="11">
    <source>
        <dbReference type="EMBL" id="MDR5692696.1"/>
    </source>
</evidence>
<evidence type="ECO:0000256" key="5">
    <source>
        <dbReference type="ARBA" id="ARBA00022763"/>
    </source>
</evidence>
<name>A0ABU1FMT0_9MICO</name>
<keyword evidence="9" id="KW-0234">DNA repair</keyword>
<dbReference type="SMART" id="SM00987">
    <property type="entry name" value="UreE_C"/>
    <property type="match status" value="1"/>
</dbReference>
<keyword evidence="12" id="KW-1185">Reference proteome</keyword>
<dbReference type="CDD" id="cd10030">
    <property type="entry name" value="UDG-F4_TTUDGA_SPO1dp_like"/>
    <property type="match status" value="1"/>
</dbReference>
<keyword evidence="6" id="KW-0378">Hydrolase</keyword>
<proteinExistence type="inferred from homology"/>
<evidence type="ECO:0000256" key="3">
    <source>
        <dbReference type="ARBA" id="ARBA00022485"/>
    </source>
</evidence>
<dbReference type="SUPFAM" id="SSF52141">
    <property type="entry name" value="Uracil-DNA glycosylase-like"/>
    <property type="match status" value="1"/>
</dbReference>
<evidence type="ECO:0000256" key="4">
    <source>
        <dbReference type="ARBA" id="ARBA00022723"/>
    </source>
</evidence>
<comment type="caution">
    <text evidence="11">The sequence shown here is derived from an EMBL/GenBank/DDBJ whole genome shotgun (WGS) entry which is preliminary data.</text>
</comment>
<evidence type="ECO:0000256" key="2">
    <source>
        <dbReference type="ARBA" id="ARBA00019403"/>
    </source>
</evidence>
<dbReference type="PANTHER" id="PTHR33693">
    <property type="entry name" value="TYPE-5 URACIL-DNA GLYCOSYLASE"/>
    <property type="match status" value="1"/>
</dbReference>
<evidence type="ECO:0000256" key="9">
    <source>
        <dbReference type="ARBA" id="ARBA00023204"/>
    </source>
</evidence>
<dbReference type="Gene3D" id="3.40.470.10">
    <property type="entry name" value="Uracil-DNA glycosylase-like domain"/>
    <property type="match status" value="1"/>
</dbReference>
<feature type="domain" description="Uracil-DNA glycosylase-like" evidence="10">
    <location>
        <begin position="53"/>
        <end position="215"/>
    </location>
</feature>
<dbReference type="InterPro" id="IPR051536">
    <property type="entry name" value="UDG_Type-4/5"/>
</dbReference>
<dbReference type="PANTHER" id="PTHR33693:SF9">
    <property type="entry name" value="TYPE-4 URACIL-DNA GLYCOSYLASE"/>
    <property type="match status" value="1"/>
</dbReference>
<keyword evidence="5" id="KW-0227">DNA damage</keyword>
<dbReference type="EMBL" id="JAVKGS010000003">
    <property type="protein sequence ID" value="MDR5692696.1"/>
    <property type="molecule type" value="Genomic_DNA"/>
</dbReference>
<dbReference type="NCBIfam" id="TIGR00758">
    <property type="entry name" value="UDG_fam4"/>
    <property type="match status" value="1"/>
</dbReference>
<sequence>MTPAAKRPDAGAEDDRPGAEAWVPAAADLDALRSAAPGCRGCELYRDATQVVFSAGGAGARLMLVGEQPGDREDLEGEPFVGPAGRLLDRALDAAGIPRGDAYLTNAVKHFRFELRGKRRIHAKPAVGHVLACRPWLEAEFDVVRPRVVVCLGATAARAVVGSAVRIGEVRGRVLEEDRAGRPLPAPTVVTEHPSAVLRLRERPVREAAFARLVDDLAAAAEVAEGGSAR</sequence>
<keyword evidence="7" id="KW-0408">Iron</keyword>
<organism evidence="11 12">
    <name type="scientific">Agromyces indicus</name>
    <dbReference type="NCBI Taxonomy" id="758919"/>
    <lineage>
        <taxon>Bacteria</taxon>
        <taxon>Bacillati</taxon>
        <taxon>Actinomycetota</taxon>
        <taxon>Actinomycetes</taxon>
        <taxon>Micrococcales</taxon>
        <taxon>Microbacteriaceae</taxon>
        <taxon>Agromyces</taxon>
    </lineage>
</organism>
<dbReference type="InterPro" id="IPR036895">
    <property type="entry name" value="Uracil-DNA_glycosylase-like_sf"/>
</dbReference>
<dbReference type="InterPro" id="IPR005122">
    <property type="entry name" value="Uracil-DNA_glycosylase-like"/>
</dbReference>
<dbReference type="InterPro" id="IPR005273">
    <property type="entry name" value="Ura-DNA_glyco_family4"/>
</dbReference>
<keyword evidence="8" id="KW-0411">Iron-sulfur</keyword>
<dbReference type="RefSeq" id="WP_310521084.1">
    <property type="nucleotide sequence ID" value="NZ_BAABBS010000001.1"/>
</dbReference>
<protein>
    <recommendedName>
        <fullName evidence="2">Type-4 uracil-DNA glycosylase</fullName>
    </recommendedName>
</protein>
<evidence type="ECO:0000259" key="10">
    <source>
        <dbReference type="SMART" id="SM00986"/>
    </source>
</evidence>
<evidence type="ECO:0000256" key="8">
    <source>
        <dbReference type="ARBA" id="ARBA00023014"/>
    </source>
</evidence>
<dbReference type="Proteomes" id="UP001260072">
    <property type="component" value="Unassembled WGS sequence"/>
</dbReference>
<dbReference type="SMART" id="SM00986">
    <property type="entry name" value="UDG"/>
    <property type="match status" value="1"/>
</dbReference>